<name>A0A3N4LHD9_9PEZI</name>
<reference evidence="1 2" key="1">
    <citation type="journal article" date="2018" name="Nat. Ecol. Evol.">
        <title>Pezizomycetes genomes reveal the molecular basis of ectomycorrhizal truffle lifestyle.</title>
        <authorList>
            <person name="Murat C."/>
            <person name="Payen T."/>
            <person name="Noel B."/>
            <person name="Kuo A."/>
            <person name="Morin E."/>
            <person name="Chen J."/>
            <person name="Kohler A."/>
            <person name="Krizsan K."/>
            <person name="Balestrini R."/>
            <person name="Da Silva C."/>
            <person name="Montanini B."/>
            <person name="Hainaut M."/>
            <person name="Levati E."/>
            <person name="Barry K.W."/>
            <person name="Belfiori B."/>
            <person name="Cichocki N."/>
            <person name="Clum A."/>
            <person name="Dockter R.B."/>
            <person name="Fauchery L."/>
            <person name="Guy J."/>
            <person name="Iotti M."/>
            <person name="Le Tacon F."/>
            <person name="Lindquist E.A."/>
            <person name="Lipzen A."/>
            <person name="Malagnac F."/>
            <person name="Mello A."/>
            <person name="Molinier V."/>
            <person name="Miyauchi S."/>
            <person name="Poulain J."/>
            <person name="Riccioni C."/>
            <person name="Rubini A."/>
            <person name="Sitrit Y."/>
            <person name="Splivallo R."/>
            <person name="Traeger S."/>
            <person name="Wang M."/>
            <person name="Zifcakova L."/>
            <person name="Wipf D."/>
            <person name="Zambonelli A."/>
            <person name="Paolocci F."/>
            <person name="Nowrousian M."/>
            <person name="Ottonello S."/>
            <person name="Baldrian P."/>
            <person name="Spatafora J.W."/>
            <person name="Henrissat B."/>
            <person name="Nagy L.G."/>
            <person name="Aury J.M."/>
            <person name="Wincker P."/>
            <person name="Grigoriev I.V."/>
            <person name="Bonfante P."/>
            <person name="Martin F.M."/>
        </authorList>
    </citation>
    <scope>NUCLEOTIDE SEQUENCE [LARGE SCALE GENOMIC DNA]</scope>
    <source>
        <strain evidence="1 2">ATCC MYA-4762</strain>
    </source>
</reference>
<dbReference type="EMBL" id="ML121554">
    <property type="protein sequence ID" value="RPB22146.1"/>
    <property type="molecule type" value="Genomic_DNA"/>
</dbReference>
<protein>
    <submittedName>
        <fullName evidence="1">Uncharacterized protein</fullName>
    </submittedName>
</protein>
<evidence type="ECO:0000313" key="2">
    <source>
        <dbReference type="Proteomes" id="UP000267821"/>
    </source>
</evidence>
<dbReference type="InParanoid" id="A0A3N4LHD9"/>
<gene>
    <name evidence="1" type="ORF">L211DRAFT_789332</name>
</gene>
<evidence type="ECO:0000313" key="1">
    <source>
        <dbReference type="EMBL" id="RPB22146.1"/>
    </source>
</evidence>
<dbReference type="AlphaFoldDB" id="A0A3N4LHD9"/>
<sequence>MLSSKFPVAVYMDFTMLVTILRNDDTWGRIAGWQVKIAEYDIDSRHARTKELTIADGLARMPYESMSQA</sequence>
<proteinExistence type="predicted"/>
<organism evidence="1 2">
    <name type="scientific">Terfezia boudieri ATCC MYA-4762</name>
    <dbReference type="NCBI Taxonomy" id="1051890"/>
    <lineage>
        <taxon>Eukaryota</taxon>
        <taxon>Fungi</taxon>
        <taxon>Dikarya</taxon>
        <taxon>Ascomycota</taxon>
        <taxon>Pezizomycotina</taxon>
        <taxon>Pezizomycetes</taxon>
        <taxon>Pezizales</taxon>
        <taxon>Pezizaceae</taxon>
        <taxon>Terfezia</taxon>
    </lineage>
</organism>
<accession>A0A3N4LHD9</accession>
<dbReference type="Proteomes" id="UP000267821">
    <property type="component" value="Unassembled WGS sequence"/>
</dbReference>
<keyword evidence="2" id="KW-1185">Reference proteome</keyword>